<comment type="caution">
    <text evidence="1">The sequence shown here is derived from an EMBL/GenBank/DDBJ whole genome shotgun (WGS) entry which is preliminary data.</text>
</comment>
<proteinExistence type="predicted"/>
<reference evidence="1 2" key="1">
    <citation type="journal article" date="2019" name="Sci. Rep.">
        <title>Orb-weaving spider Araneus ventricosus genome elucidates the spidroin gene catalogue.</title>
        <authorList>
            <person name="Kono N."/>
            <person name="Nakamura H."/>
            <person name="Ohtoshi R."/>
            <person name="Moran D.A.P."/>
            <person name="Shinohara A."/>
            <person name="Yoshida Y."/>
            <person name="Fujiwara M."/>
            <person name="Mori M."/>
            <person name="Tomita M."/>
            <person name="Arakawa K."/>
        </authorList>
    </citation>
    <scope>NUCLEOTIDE SEQUENCE [LARGE SCALE GENOMIC DNA]</scope>
</reference>
<accession>A0A4Y2JWR5</accession>
<evidence type="ECO:0000313" key="1">
    <source>
        <dbReference type="EMBL" id="GBM93958.1"/>
    </source>
</evidence>
<keyword evidence="2" id="KW-1185">Reference proteome</keyword>
<dbReference type="Proteomes" id="UP000499080">
    <property type="component" value="Unassembled WGS sequence"/>
</dbReference>
<protein>
    <submittedName>
        <fullName evidence="1">Uncharacterized protein</fullName>
    </submittedName>
</protein>
<dbReference type="EMBL" id="BGPR01003923">
    <property type="protein sequence ID" value="GBM93958.1"/>
    <property type="molecule type" value="Genomic_DNA"/>
</dbReference>
<sequence length="124" mass="13095">MEPTSHSVDNFSDSRILTKILCKASTSTGSSTFKSSDGILSGPADLLVLSFLIARVTSLIEGGGGGLSSSLMKSCSTGSSWGASVLLMVTQSNFVFDSPVLDPINIKIFNKKYINPTTALWTIK</sequence>
<evidence type="ECO:0000313" key="2">
    <source>
        <dbReference type="Proteomes" id="UP000499080"/>
    </source>
</evidence>
<dbReference type="AlphaFoldDB" id="A0A4Y2JWR5"/>
<gene>
    <name evidence="1" type="ORF">AVEN_106927_1</name>
</gene>
<name>A0A4Y2JWR5_ARAVE</name>
<organism evidence="1 2">
    <name type="scientific">Araneus ventricosus</name>
    <name type="common">Orbweaver spider</name>
    <name type="synonym">Epeira ventricosa</name>
    <dbReference type="NCBI Taxonomy" id="182803"/>
    <lineage>
        <taxon>Eukaryota</taxon>
        <taxon>Metazoa</taxon>
        <taxon>Ecdysozoa</taxon>
        <taxon>Arthropoda</taxon>
        <taxon>Chelicerata</taxon>
        <taxon>Arachnida</taxon>
        <taxon>Araneae</taxon>
        <taxon>Araneomorphae</taxon>
        <taxon>Entelegynae</taxon>
        <taxon>Araneoidea</taxon>
        <taxon>Araneidae</taxon>
        <taxon>Araneus</taxon>
    </lineage>
</organism>